<organism evidence="14 15">
    <name type="scientific">Candidatus Komeilibacteria bacterium RIFCSPLOWO2_02_FULL_48_11</name>
    <dbReference type="NCBI Taxonomy" id="1798553"/>
    <lineage>
        <taxon>Bacteria</taxon>
        <taxon>Candidatus Komeiliibacteriota</taxon>
    </lineage>
</organism>
<evidence type="ECO:0000256" key="8">
    <source>
        <dbReference type="ARBA" id="ARBA00034617"/>
    </source>
</evidence>
<comment type="catalytic activity">
    <reaction evidence="10">
        <text>ATP + H2O = ADP + phosphate + H(+)</text>
        <dbReference type="Rhea" id="RHEA:13065"/>
        <dbReference type="ChEBI" id="CHEBI:15377"/>
        <dbReference type="ChEBI" id="CHEBI:15378"/>
        <dbReference type="ChEBI" id="CHEBI:30616"/>
        <dbReference type="ChEBI" id="CHEBI:43474"/>
        <dbReference type="ChEBI" id="CHEBI:456216"/>
        <dbReference type="EC" id="5.6.2.4"/>
    </reaction>
</comment>
<keyword evidence="4 11" id="KW-0347">Helicase</keyword>
<keyword evidence="6" id="KW-0238">DNA-binding</keyword>
<comment type="caution">
    <text evidence="14">The sequence shown here is derived from an EMBL/GenBank/DDBJ whole genome shotgun (WGS) entry which is preliminary data.</text>
</comment>
<keyword evidence="2 11" id="KW-0547">Nucleotide-binding</keyword>
<evidence type="ECO:0000313" key="14">
    <source>
        <dbReference type="EMBL" id="OGY93121.1"/>
    </source>
</evidence>
<dbReference type="GO" id="GO:0005524">
    <property type="term" value="F:ATP binding"/>
    <property type="evidence" value="ECO:0007669"/>
    <property type="project" value="UniProtKB-UniRule"/>
</dbReference>
<dbReference type="PANTHER" id="PTHR11070:SF2">
    <property type="entry name" value="ATP-DEPENDENT DNA HELICASE SRS2"/>
    <property type="match status" value="1"/>
</dbReference>
<evidence type="ECO:0000256" key="3">
    <source>
        <dbReference type="ARBA" id="ARBA00022801"/>
    </source>
</evidence>
<dbReference type="PANTHER" id="PTHR11070">
    <property type="entry name" value="UVRD / RECB / PCRA DNA HELICASE FAMILY MEMBER"/>
    <property type="match status" value="1"/>
</dbReference>
<dbReference type="GO" id="GO:0033202">
    <property type="term" value="C:DNA helicase complex"/>
    <property type="evidence" value="ECO:0007669"/>
    <property type="project" value="TreeGrafter"/>
</dbReference>
<proteinExistence type="inferred from homology"/>
<dbReference type="GO" id="GO:0000725">
    <property type="term" value="P:recombinational repair"/>
    <property type="evidence" value="ECO:0007669"/>
    <property type="project" value="TreeGrafter"/>
</dbReference>
<evidence type="ECO:0000256" key="9">
    <source>
        <dbReference type="ARBA" id="ARBA00034808"/>
    </source>
</evidence>
<accession>A0A1G2BVQ1</accession>
<evidence type="ECO:0000259" key="12">
    <source>
        <dbReference type="PROSITE" id="PS51198"/>
    </source>
</evidence>
<dbReference type="EMBL" id="MHKO01000004">
    <property type="protein sequence ID" value="OGY93121.1"/>
    <property type="molecule type" value="Genomic_DNA"/>
</dbReference>
<dbReference type="CDD" id="cd18807">
    <property type="entry name" value="SF1_C_UvrD"/>
    <property type="match status" value="1"/>
</dbReference>
<evidence type="ECO:0000256" key="11">
    <source>
        <dbReference type="PROSITE-ProRule" id="PRU00560"/>
    </source>
</evidence>
<dbReference type="PROSITE" id="PS51217">
    <property type="entry name" value="UVRD_HELICASE_CTER"/>
    <property type="match status" value="1"/>
</dbReference>
<keyword evidence="5 11" id="KW-0067">ATP-binding</keyword>
<evidence type="ECO:0000256" key="4">
    <source>
        <dbReference type="ARBA" id="ARBA00022806"/>
    </source>
</evidence>
<reference evidence="14 15" key="1">
    <citation type="journal article" date="2016" name="Nat. Commun.">
        <title>Thousands of microbial genomes shed light on interconnected biogeochemical processes in an aquifer system.</title>
        <authorList>
            <person name="Anantharaman K."/>
            <person name="Brown C.T."/>
            <person name="Hug L.A."/>
            <person name="Sharon I."/>
            <person name="Castelle C.J."/>
            <person name="Probst A.J."/>
            <person name="Thomas B.C."/>
            <person name="Singh A."/>
            <person name="Wilkins M.J."/>
            <person name="Karaoz U."/>
            <person name="Brodie E.L."/>
            <person name="Williams K.H."/>
            <person name="Hubbard S.S."/>
            <person name="Banfield J.F."/>
        </authorList>
    </citation>
    <scope>NUCLEOTIDE SEQUENCE [LARGE SCALE GENOMIC DNA]</scope>
</reference>
<name>A0A1G2BVQ1_9BACT</name>
<dbReference type="InterPro" id="IPR000212">
    <property type="entry name" value="DNA_helicase_UvrD/REP"/>
</dbReference>
<dbReference type="InterPro" id="IPR027417">
    <property type="entry name" value="P-loop_NTPase"/>
</dbReference>
<evidence type="ECO:0000256" key="2">
    <source>
        <dbReference type="ARBA" id="ARBA00022741"/>
    </source>
</evidence>
<evidence type="ECO:0000256" key="7">
    <source>
        <dbReference type="ARBA" id="ARBA00023235"/>
    </source>
</evidence>
<dbReference type="GO" id="GO:0003677">
    <property type="term" value="F:DNA binding"/>
    <property type="evidence" value="ECO:0007669"/>
    <property type="project" value="UniProtKB-KW"/>
</dbReference>
<dbReference type="Pfam" id="PF13361">
    <property type="entry name" value="UvrD_C"/>
    <property type="match status" value="2"/>
</dbReference>
<dbReference type="Pfam" id="PF00580">
    <property type="entry name" value="UvrD-helicase"/>
    <property type="match status" value="1"/>
</dbReference>
<feature type="binding site" evidence="11">
    <location>
        <begin position="27"/>
        <end position="34"/>
    </location>
    <ligand>
        <name>ATP</name>
        <dbReference type="ChEBI" id="CHEBI:30616"/>
    </ligand>
</feature>
<dbReference type="EC" id="5.6.2.4" evidence="9"/>
<feature type="domain" description="UvrD-like helicase C-terminal" evidence="13">
    <location>
        <begin position="296"/>
        <end position="638"/>
    </location>
</feature>
<evidence type="ECO:0000256" key="5">
    <source>
        <dbReference type="ARBA" id="ARBA00022840"/>
    </source>
</evidence>
<dbReference type="Gene3D" id="1.10.10.160">
    <property type="match status" value="1"/>
</dbReference>
<evidence type="ECO:0000259" key="13">
    <source>
        <dbReference type="PROSITE" id="PS51217"/>
    </source>
</evidence>
<dbReference type="InterPro" id="IPR014017">
    <property type="entry name" value="DNA_helicase_UvrD-like_C"/>
</dbReference>
<dbReference type="GO" id="GO:0005829">
    <property type="term" value="C:cytosol"/>
    <property type="evidence" value="ECO:0007669"/>
    <property type="project" value="TreeGrafter"/>
</dbReference>
<gene>
    <name evidence="14" type="ORF">A3H70_05625</name>
</gene>
<dbReference type="STRING" id="1798553.A3H70_05625"/>
<evidence type="ECO:0000256" key="6">
    <source>
        <dbReference type="ARBA" id="ARBA00023125"/>
    </source>
</evidence>
<dbReference type="GO" id="GO:0043138">
    <property type="term" value="F:3'-5' DNA helicase activity"/>
    <property type="evidence" value="ECO:0007669"/>
    <property type="project" value="UniProtKB-EC"/>
</dbReference>
<dbReference type="SUPFAM" id="SSF52540">
    <property type="entry name" value="P-loop containing nucleoside triphosphate hydrolases"/>
    <property type="match status" value="1"/>
</dbReference>
<protein>
    <recommendedName>
        <fullName evidence="9">DNA 3'-5' helicase</fullName>
        <ecNumber evidence="9">5.6.2.4</ecNumber>
    </recommendedName>
</protein>
<evidence type="ECO:0000313" key="15">
    <source>
        <dbReference type="Proteomes" id="UP000178109"/>
    </source>
</evidence>
<evidence type="ECO:0000256" key="1">
    <source>
        <dbReference type="ARBA" id="ARBA00009922"/>
    </source>
</evidence>
<sequence>MSNLLTDLNDRQIEAVRATEGPVLVIAGAGSGKTKTLTHRLAYLASEKGVQPHQILAVTFTNKAAGEMRDRAAKLLRANPRTWQTWQGFGSGPALGTFHAICVRILRQEAEKLGFKRQFAIYDTEDQKAAIKKVMYNEGVSPREVNPTGVLSLISRAKNEMLTPEEMAEGAEGPFAETAAALYEGYSQYLKENQAMDFDDLLLFTVRLFKKYPKVLSEYQKRWPYIMIDEYQDTNQVQYTWARQLSGKNSNIFVVGDDWQGIYSWRGATMRNILEFEKDYPGSLVIKLEQNYRSTPEILNLGNLIIGGNPGQMKKKLWTDRPSGIKPEIWQVADEDREAEKVLEKVAELEKFRVSSFEFRDENKQNEAPQEIIYDYEAEGGGSGILDKIMAGFKKGKKKYHAQDMVMRGARGVPLDIGQRPIKWNKYAVLYRTNAQSRILEEVMLRYGVPYRLVGGIRFYERKEIKDSLAYLRFLLNPNDILSLERIINEPPRGIGDKTLGRVYTEARAENKNIVDYVLDINKVEGLAPNRLQAFKDFAATFATAQKSLPQMTVNEAIDLILKRSGYIESLREQGDDGEERLENIAELKSVARKFAKLKGTEGLEAFLAEVALVSDQDSYNPETGEALTLMTLHSAKGLEFNTVFMVGMEEGLLPHANSMLEPAELEEERRLCYVGITRAQDHLYFLLTRQRTIYGSVNITTPSRFLAELGEAGVEFYNEDDW</sequence>
<comment type="catalytic activity">
    <reaction evidence="8">
        <text>Couples ATP hydrolysis with the unwinding of duplex DNA by translocating in the 3'-5' direction.</text>
        <dbReference type="EC" id="5.6.2.4"/>
    </reaction>
</comment>
<dbReference type="AlphaFoldDB" id="A0A1G2BVQ1"/>
<dbReference type="Gene3D" id="3.40.50.300">
    <property type="entry name" value="P-loop containing nucleotide triphosphate hydrolases"/>
    <property type="match status" value="3"/>
</dbReference>
<comment type="similarity">
    <text evidence="1">Belongs to the helicase family. UvrD subfamily.</text>
</comment>
<dbReference type="GO" id="GO:0016887">
    <property type="term" value="F:ATP hydrolysis activity"/>
    <property type="evidence" value="ECO:0007669"/>
    <property type="project" value="RHEA"/>
</dbReference>
<dbReference type="InterPro" id="IPR014016">
    <property type="entry name" value="UvrD-like_ATP-bd"/>
</dbReference>
<keyword evidence="3 11" id="KW-0378">Hydrolase</keyword>
<dbReference type="CDD" id="cd17932">
    <property type="entry name" value="DEXQc_UvrD"/>
    <property type="match status" value="1"/>
</dbReference>
<dbReference type="Gene3D" id="1.10.486.10">
    <property type="entry name" value="PCRA, domain 4"/>
    <property type="match status" value="1"/>
</dbReference>
<evidence type="ECO:0000256" key="10">
    <source>
        <dbReference type="ARBA" id="ARBA00048988"/>
    </source>
</evidence>
<feature type="domain" description="UvrD-like helicase ATP-binding" evidence="12">
    <location>
        <begin position="6"/>
        <end position="295"/>
    </location>
</feature>
<keyword evidence="7" id="KW-0413">Isomerase</keyword>
<dbReference type="FunFam" id="1.10.486.10:FF:000003">
    <property type="entry name" value="ATP-dependent DNA helicase"/>
    <property type="match status" value="1"/>
</dbReference>
<dbReference type="Proteomes" id="UP000178109">
    <property type="component" value="Unassembled WGS sequence"/>
</dbReference>
<dbReference type="PROSITE" id="PS51198">
    <property type="entry name" value="UVRD_HELICASE_ATP_BIND"/>
    <property type="match status" value="1"/>
</dbReference>
<dbReference type="InterPro" id="IPR013986">
    <property type="entry name" value="DExx_box_DNA_helicase_dom_sf"/>
</dbReference>